<evidence type="ECO:0000256" key="1">
    <source>
        <dbReference type="SAM" id="MobiDB-lite"/>
    </source>
</evidence>
<keyword evidence="3" id="KW-1185">Reference proteome</keyword>
<gene>
    <name evidence="2" type="ORF">PPERSA_10323</name>
</gene>
<accession>A0A0V0R048</accession>
<reference evidence="2 3" key="1">
    <citation type="journal article" date="2015" name="Sci. Rep.">
        <title>Genome of the facultative scuticociliatosis pathogen Pseudocohnilembus persalinus provides insight into its virulence through horizontal gene transfer.</title>
        <authorList>
            <person name="Xiong J."/>
            <person name="Wang G."/>
            <person name="Cheng J."/>
            <person name="Tian M."/>
            <person name="Pan X."/>
            <person name="Warren A."/>
            <person name="Jiang C."/>
            <person name="Yuan D."/>
            <person name="Miao W."/>
        </authorList>
    </citation>
    <scope>NUCLEOTIDE SEQUENCE [LARGE SCALE GENOMIC DNA]</scope>
    <source>
        <strain evidence="2">36N120E</strain>
    </source>
</reference>
<organism evidence="2 3">
    <name type="scientific">Pseudocohnilembus persalinus</name>
    <name type="common">Ciliate</name>
    <dbReference type="NCBI Taxonomy" id="266149"/>
    <lineage>
        <taxon>Eukaryota</taxon>
        <taxon>Sar</taxon>
        <taxon>Alveolata</taxon>
        <taxon>Ciliophora</taxon>
        <taxon>Intramacronucleata</taxon>
        <taxon>Oligohymenophorea</taxon>
        <taxon>Scuticociliatia</taxon>
        <taxon>Philasterida</taxon>
        <taxon>Pseudocohnilembidae</taxon>
        <taxon>Pseudocohnilembus</taxon>
    </lineage>
</organism>
<proteinExistence type="predicted"/>
<protein>
    <submittedName>
        <fullName evidence="2">Uncharacterized protein</fullName>
    </submittedName>
</protein>
<evidence type="ECO:0000313" key="3">
    <source>
        <dbReference type="Proteomes" id="UP000054937"/>
    </source>
</evidence>
<evidence type="ECO:0000313" key="2">
    <source>
        <dbReference type="EMBL" id="KRX07935.1"/>
    </source>
</evidence>
<comment type="caution">
    <text evidence="2">The sequence shown here is derived from an EMBL/GenBank/DDBJ whole genome shotgun (WGS) entry which is preliminary data.</text>
</comment>
<feature type="region of interest" description="Disordered" evidence="1">
    <location>
        <begin position="1"/>
        <end position="29"/>
    </location>
</feature>
<dbReference type="AlphaFoldDB" id="A0A0V0R048"/>
<name>A0A0V0R048_PSEPJ</name>
<dbReference type="EMBL" id="LDAU01000078">
    <property type="protein sequence ID" value="KRX07935.1"/>
    <property type="molecule type" value="Genomic_DNA"/>
</dbReference>
<dbReference type="InParanoid" id="A0A0V0R048"/>
<feature type="compositionally biased region" description="Polar residues" evidence="1">
    <location>
        <begin position="1"/>
        <end position="16"/>
    </location>
</feature>
<dbReference type="Proteomes" id="UP000054937">
    <property type="component" value="Unassembled WGS sequence"/>
</dbReference>
<sequence length="264" mass="31538">MLKSQQCSKHIQNSEISKQKSEKYFTQKQNSQTQFQEFIQDRDDYSNKIEIRDSTQYSPAIQKKMQQLENQYQDSKILNQPQHQNSLQNIQCFSPESKKDNYTKRYSQIYNQPIQLFSHKSGSYISNQNFNTNLNFNLQRVETEGTQRSEIKPFLNTNQSNNNKDTQNLTTINTQQSTYQQIPHHQKIKLYKNLHLNTKKQYSSTQLSEFENFYNKEENMKGIVSHRRRSIQQTLERLKRKNVSYIKQGLNNIQMSPSLNYFFD</sequence>